<feature type="transmembrane region" description="Helical" evidence="1">
    <location>
        <begin position="179"/>
        <end position="202"/>
    </location>
</feature>
<name>A0A6I3KL39_9HYPH</name>
<evidence type="ECO:0008006" key="4">
    <source>
        <dbReference type="Google" id="ProtNLM"/>
    </source>
</evidence>
<keyword evidence="1" id="KW-0812">Transmembrane</keyword>
<feature type="transmembrane region" description="Helical" evidence="1">
    <location>
        <begin position="316"/>
        <end position="344"/>
    </location>
</feature>
<sequence>MIVLRSLAVAISISASAIVVIIFGALGITSNPLLTAVVLAAPLAFLVATSPRVKLVPADFVFAAFVGLAMVSIAVNGMTASGKAFVLFLLSLAAYPAFRGIRREFDLVTFVATTGAVVAIGTIATALAIGPQDVLSHPAVFGFEEAAIYFSISFGLLVLAFVSSGTSAVALFTLAIPCIVYAAAMVRHPIIALLAGLASMLSVPGRRVWAVAAIATIVVAYALGSLIHPEKSQRLIRYAVSSISTGASPEKLKLDPQASVSPHAPACGAINWRNSIALRMVLTREAIEMIPHVGPVGSGLNSFATASCMKMYPHNIFLQAAVELGATATVLLVVLLMLALRAAFLAGDSFVLAGLVFACVEAIFSGALTGAILPFAFIGWAAGLPGRAAGAARNTI</sequence>
<evidence type="ECO:0000313" key="3">
    <source>
        <dbReference type="Proteomes" id="UP000440694"/>
    </source>
</evidence>
<evidence type="ECO:0000313" key="2">
    <source>
        <dbReference type="EMBL" id="MTD94650.1"/>
    </source>
</evidence>
<feature type="transmembrane region" description="Helical" evidence="1">
    <location>
        <begin position="80"/>
        <end position="98"/>
    </location>
</feature>
<dbReference type="Proteomes" id="UP000440694">
    <property type="component" value="Unassembled WGS sequence"/>
</dbReference>
<proteinExistence type="predicted"/>
<reference evidence="2 3" key="1">
    <citation type="submission" date="2019-11" db="EMBL/GenBank/DDBJ databases">
        <title>Identification of a novel strain.</title>
        <authorList>
            <person name="Xu Q."/>
            <person name="Wang G."/>
        </authorList>
    </citation>
    <scope>NUCLEOTIDE SEQUENCE [LARGE SCALE GENOMIC DNA]</scope>
    <source>
        <strain evidence="3">xq</strain>
    </source>
</reference>
<evidence type="ECO:0000256" key="1">
    <source>
        <dbReference type="SAM" id="Phobius"/>
    </source>
</evidence>
<comment type="caution">
    <text evidence="2">The sequence shown here is derived from an EMBL/GenBank/DDBJ whole genome shotgun (WGS) entry which is preliminary data.</text>
</comment>
<dbReference type="AlphaFoldDB" id="A0A6I3KL39"/>
<feature type="transmembrane region" description="Helical" evidence="1">
    <location>
        <begin position="105"/>
        <end position="128"/>
    </location>
</feature>
<keyword evidence="3" id="KW-1185">Reference proteome</keyword>
<protein>
    <recommendedName>
        <fullName evidence="4">O-Antigen ligase</fullName>
    </recommendedName>
</protein>
<dbReference type="RefSeq" id="WP_154739045.1">
    <property type="nucleotide sequence ID" value="NZ_WMBQ01000001.1"/>
</dbReference>
<organism evidence="2 3">
    <name type="scientific">Hyphomicrobium album</name>
    <dbReference type="NCBI Taxonomy" id="2665159"/>
    <lineage>
        <taxon>Bacteria</taxon>
        <taxon>Pseudomonadati</taxon>
        <taxon>Pseudomonadota</taxon>
        <taxon>Alphaproteobacteria</taxon>
        <taxon>Hyphomicrobiales</taxon>
        <taxon>Hyphomicrobiaceae</taxon>
        <taxon>Hyphomicrobium</taxon>
    </lineage>
</organism>
<feature type="transmembrane region" description="Helical" evidence="1">
    <location>
        <begin position="148"/>
        <end position="172"/>
    </location>
</feature>
<feature type="transmembrane region" description="Helical" evidence="1">
    <location>
        <begin position="55"/>
        <end position="74"/>
    </location>
</feature>
<gene>
    <name evidence="2" type="ORF">GIW81_09940</name>
</gene>
<feature type="transmembrane region" description="Helical" evidence="1">
    <location>
        <begin position="7"/>
        <end position="26"/>
    </location>
</feature>
<keyword evidence="1" id="KW-0472">Membrane</keyword>
<accession>A0A6I3KL39</accession>
<feature type="transmembrane region" description="Helical" evidence="1">
    <location>
        <begin position="32"/>
        <end position="48"/>
    </location>
</feature>
<feature type="transmembrane region" description="Helical" evidence="1">
    <location>
        <begin position="350"/>
        <end position="377"/>
    </location>
</feature>
<dbReference type="EMBL" id="WMBQ01000001">
    <property type="protein sequence ID" value="MTD94650.1"/>
    <property type="molecule type" value="Genomic_DNA"/>
</dbReference>
<feature type="transmembrane region" description="Helical" evidence="1">
    <location>
        <begin position="208"/>
        <end position="227"/>
    </location>
</feature>
<keyword evidence="1" id="KW-1133">Transmembrane helix</keyword>